<evidence type="ECO:0000313" key="2">
    <source>
        <dbReference type="EMBL" id="CAE0497119.1"/>
    </source>
</evidence>
<dbReference type="InterPro" id="IPR002921">
    <property type="entry name" value="Fungal_lipase-type"/>
</dbReference>
<name>A0A7S3QYQ9_DUNTE</name>
<gene>
    <name evidence="2" type="ORF">DTER00134_LOCUS12192</name>
</gene>
<dbReference type="EMBL" id="HBIP01020502">
    <property type="protein sequence ID" value="CAE0497119.1"/>
    <property type="molecule type" value="Transcribed_RNA"/>
</dbReference>
<proteinExistence type="predicted"/>
<protein>
    <recommendedName>
        <fullName evidence="1">Fungal lipase-type domain-containing protein</fullName>
    </recommendedName>
</protein>
<dbReference type="GO" id="GO:0006629">
    <property type="term" value="P:lipid metabolic process"/>
    <property type="evidence" value="ECO:0007669"/>
    <property type="project" value="InterPro"/>
</dbReference>
<dbReference type="InterPro" id="IPR029058">
    <property type="entry name" value="AB_hydrolase_fold"/>
</dbReference>
<dbReference type="PANTHER" id="PTHR47418">
    <property type="entry name" value="ALPHA/BETA-HYDROLASES SUPERFAMILY PROTEIN"/>
    <property type="match status" value="1"/>
</dbReference>
<sequence>MSWTCPDQLRGEKVADRWMVSDFIQCADLAAAAYSEGADGHSVNSHIEEKIPNGFKVLDVSRTLYDKHNHDPAYYVAKTSDGKLVVVVRGTHTKADVLTDLQVWRVKFLTGSAHKGIRMAAERLLNLLDRHLQTSDSITFIGHSLGGGIAATACCLLREHGRYLSYTRRDIAVTFGTPRLLSAALATSCQGYVCTIINEDDIVPYLSLTSSFEFLGQKVDALHVLGAFLKAVVTTQHPPGNIMHIKSHTLEQMCDTTHFNRVSVRPSPNSYNDHSMEAYKRSLKDVLTLLS</sequence>
<dbReference type="CDD" id="cd00519">
    <property type="entry name" value="Lipase_3"/>
    <property type="match status" value="1"/>
</dbReference>
<dbReference type="Gene3D" id="3.40.50.1820">
    <property type="entry name" value="alpha/beta hydrolase"/>
    <property type="match status" value="1"/>
</dbReference>
<accession>A0A7S3QYQ9</accession>
<evidence type="ECO:0000259" key="1">
    <source>
        <dbReference type="Pfam" id="PF01764"/>
    </source>
</evidence>
<reference evidence="2" key="1">
    <citation type="submission" date="2021-01" db="EMBL/GenBank/DDBJ databases">
        <authorList>
            <person name="Corre E."/>
            <person name="Pelletier E."/>
            <person name="Niang G."/>
            <person name="Scheremetjew M."/>
            <person name="Finn R."/>
            <person name="Kale V."/>
            <person name="Holt S."/>
            <person name="Cochrane G."/>
            <person name="Meng A."/>
            <person name="Brown T."/>
            <person name="Cohen L."/>
        </authorList>
    </citation>
    <scope>NUCLEOTIDE SEQUENCE</scope>
    <source>
        <strain evidence="2">CCMP1320</strain>
    </source>
</reference>
<organism evidence="2">
    <name type="scientific">Dunaliella tertiolecta</name>
    <name type="common">Green alga</name>
    <dbReference type="NCBI Taxonomy" id="3047"/>
    <lineage>
        <taxon>Eukaryota</taxon>
        <taxon>Viridiplantae</taxon>
        <taxon>Chlorophyta</taxon>
        <taxon>core chlorophytes</taxon>
        <taxon>Chlorophyceae</taxon>
        <taxon>CS clade</taxon>
        <taxon>Chlamydomonadales</taxon>
        <taxon>Dunaliellaceae</taxon>
        <taxon>Dunaliella</taxon>
    </lineage>
</organism>
<dbReference type="SUPFAM" id="SSF53474">
    <property type="entry name" value="alpha/beta-Hydrolases"/>
    <property type="match status" value="1"/>
</dbReference>
<dbReference type="Pfam" id="PF01764">
    <property type="entry name" value="Lipase_3"/>
    <property type="match status" value="1"/>
</dbReference>
<feature type="domain" description="Fungal lipase-type" evidence="1">
    <location>
        <begin position="85"/>
        <end position="208"/>
    </location>
</feature>
<dbReference type="AlphaFoldDB" id="A0A7S3QYQ9"/>